<keyword evidence="2" id="KW-1185">Reference proteome</keyword>
<comment type="caution">
    <text evidence="1">The sequence shown here is derived from an EMBL/GenBank/DDBJ whole genome shotgun (WGS) entry which is preliminary data.</text>
</comment>
<gene>
    <name evidence="1" type="ORF">ADIMK_4154</name>
</gene>
<sequence length="170" mass="18497">MDTTIKKVVLGAVICVGGFKSISTLIDAITPQNTQENIAVIQNARDTGVSQDQLDAILQGADPTEVFAPTAAGNTPLPCTRGEIELADGVNPEMQGHEFVSTQINDRTYIKVMPFERRFLVQRSYQSVSATEYAQIPTNAERQLQDAIAKVDNCEHRTLYLSSVAVASEP</sequence>
<dbReference type="AlphaFoldDB" id="A0A081FT42"/>
<dbReference type="EMBL" id="JMQN01000063">
    <property type="protein sequence ID" value="KEA61697.1"/>
    <property type="molecule type" value="Genomic_DNA"/>
</dbReference>
<dbReference type="Proteomes" id="UP000028252">
    <property type="component" value="Unassembled WGS sequence"/>
</dbReference>
<dbReference type="RefSeq" id="WP_036192393.1">
    <property type="nucleotide sequence ID" value="NZ_JMQN01000063.1"/>
</dbReference>
<accession>A0A081FT42</accession>
<dbReference type="OrthoDB" id="6119942at2"/>
<reference evidence="1 2" key="1">
    <citation type="submission" date="2014-04" db="EMBL/GenBank/DDBJ databases">
        <title>Marinobacterium kochiensis sp. nov., isolated from sediment sample collected from Kochi backwaters in Kerala, India.</title>
        <authorList>
            <person name="Singh A."/>
            <person name="Pinnaka A.K."/>
        </authorList>
    </citation>
    <scope>NUCLEOTIDE SEQUENCE [LARGE SCALE GENOMIC DNA]</scope>
    <source>
        <strain evidence="1 2">AK27</strain>
    </source>
</reference>
<dbReference type="PATRIC" id="fig|1232683.4.peg.4085"/>
<protein>
    <submittedName>
        <fullName evidence="1">Uncharacterized protein</fullName>
    </submittedName>
</protein>
<dbReference type="eggNOG" id="ENOG502ZDAT">
    <property type="taxonomic scope" value="Bacteria"/>
</dbReference>
<name>A0A081FT42_9GAMM</name>
<evidence type="ECO:0000313" key="1">
    <source>
        <dbReference type="EMBL" id="KEA61697.1"/>
    </source>
</evidence>
<evidence type="ECO:0000313" key="2">
    <source>
        <dbReference type="Proteomes" id="UP000028252"/>
    </source>
</evidence>
<proteinExistence type="predicted"/>
<organism evidence="1 2">
    <name type="scientific">Marinobacterium lacunae</name>
    <dbReference type="NCBI Taxonomy" id="1232683"/>
    <lineage>
        <taxon>Bacteria</taxon>
        <taxon>Pseudomonadati</taxon>
        <taxon>Pseudomonadota</taxon>
        <taxon>Gammaproteobacteria</taxon>
        <taxon>Oceanospirillales</taxon>
        <taxon>Oceanospirillaceae</taxon>
        <taxon>Marinobacterium</taxon>
    </lineage>
</organism>